<organism evidence="3 4">
    <name type="scientific">Prorocentrum cordatum</name>
    <dbReference type="NCBI Taxonomy" id="2364126"/>
    <lineage>
        <taxon>Eukaryota</taxon>
        <taxon>Sar</taxon>
        <taxon>Alveolata</taxon>
        <taxon>Dinophyceae</taxon>
        <taxon>Prorocentrales</taxon>
        <taxon>Prorocentraceae</taxon>
        <taxon>Prorocentrum</taxon>
    </lineage>
</organism>
<feature type="domain" description="Fibronectin type-III" evidence="2">
    <location>
        <begin position="1039"/>
        <end position="1140"/>
    </location>
</feature>
<dbReference type="InterPro" id="IPR011989">
    <property type="entry name" value="ARM-like"/>
</dbReference>
<keyword evidence="4" id="KW-1185">Reference proteome</keyword>
<feature type="domain" description="Fibronectin type-III" evidence="2">
    <location>
        <begin position="1247"/>
        <end position="1348"/>
    </location>
</feature>
<dbReference type="Gene3D" id="1.25.10.10">
    <property type="entry name" value="Leucine-rich Repeat Variant"/>
    <property type="match status" value="1"/>
</dbReference>
<proteinExistence type="predicted"/>
<evidence type="ECO:0000256" key="1">
    <source>
        <dbReference type="SAM" id="MobiDB-lite"/>
    </source>
</evidence>
<accession>A0ABN9V2G6</accession>
<gene>
    <name evidence="3" type="ORF">PCOR1329_LOCUS54007</name>
</gene>
<dbReference type="PANTHER" id="PTHR24099:SF11">
    <property type="entry name" value="FIBRONECTIN TYPE III DOMAIN-CONTAINING 3BA-RELATED"/>
    <property type="match status" value="1"/>
</dbReference>
<name>A0ABN9V2G6_9DINO</name>
<comment type="caution">
    <text evidence="3">The sequence shown here is derived from an EMBL/GenBank/DDBJ whole genome shotgun (WGS) entry which is preliminary data.</text>
</comment>
<sequence length="1356" mass="140673">MAGSPTAAAAAAVRAQVHELGSPTGAREAARRLEHFQRAEGAVQVCSLLLQEALQAQDTNLAFFAALTVAERARMPSEGEAPVAADLCSTLRAGALCQARLPGVVVRQLAAAHARLALCLGDAWPAAIDEALALPCGPDASPLTEVLRALAEESLNRRCPVSPSQRARFVAAARDRTADVMRALGRAAEAQPGAKPLQAAAVWLRAQPLFEERLPMVSHSEGTHASLRAFAPLLPLAARAARLELDLEAFGAAAEALEAVLGLTTDLSEGCASEVVVPLLSAFGAALGRLLPRTSEGTAAELRDVYTVLASAVRAACTSTAVIRCPRLWTEVVDMAMQLLAVAGLSGALMQQGDGGLLDDLLRTLEDTATSFFEATEQAGREGEQAYLAQAEAAMAAALGKLIELLPAALALPPTLERVPEEWELADLRRRASLALLAWCGGGRGQAPEAAATAALQRLERLLSRLPPPGQDVGPRWADVEVALWFATSAAEAVYRGSVRSDGAVAVPELLARLLAGLPSLPRSGVSPARWVLILASASDFVRAADPWLTPERMPLSSEVGQKLLAFLFDAASGAESPAAASEALCVAITNLSPALAATPAIGEALLHRVVALILAPELPLRRRERLVQCALGPLLTLLEPARLDAVFQELLAAMRAAAAPPRGAVPSACPGAACSLLFRALGGCPQQPGAEGLQLRCFSEHWPWFEAALTAWVPTDAIASAVCETLVEALGGAWAHPGAQEAVLRAASLLRDAVARSRTAPALTVPALSALTSLVHSLRGGPAEGAVAAGLASSALGAAGALLGAAADGPLPADAAAALPELLAATLAPGRSAAALCVLQQPAALSSALLAIAAALPQLTCPRAMCWSLRLFARLPHWLQQGHTSGPSAAVFQAALPFLARAWCQLAAGSPVAREPEVLRELVVAMREASRACPGAVSLAVAQALAEGGIGAGSQEPLPRQLSDGGSSEESLAEVLRDSVDAWQTQGMRRQLCAHCHGARVRHPRAQDGALAMVRAVNAVGVGPWEQQTFATSTPPEAPDSLRRTARSPGTISLEWHLEDPDGAPVTACEAQVLGALGWQEAAFEGGGAPLQLPQPWGAWRCTVSALSIGTEYDLRVRGVNEAGCGAWGRGRFGTSELPAAPRRISRALRGASTLRLEWELADPEGAPVESCELHVMGALGALTWACASTKDAAGPRRARGSTWCADVVGLTGNTEYTFRARGCSAGGCGAWSEACAFWTSELPGEPTSGRCASRATASDQLGLEWRIPDPEGAEVLSCEVEVATTLSWRRPQFLPNGEPRRGDGGQWSAAVAGLSADTDYTFRARGRNASGAGGWGPPFAGRTSGAPPQPVEDG</sequence>
<dbReference type="EMBL" id="CAUYUJ010016593">
    <property type="protein sequence ID" value="CAK0866967.1"/>
    <property type="molecule type" value="Genomic_DNA"/>
</dbReference>
<dbReference type="InterPro" id="IPR013783">
    <property type="entry name" value="Ig-like_fold"/>
</dbReference>
<feature type="region of interest" description="Disordered" evidence="1">
    <location>
        <begin position="1327"/>
        <end position="1356"/>
    </location>
</feature>
<reference evidence="3" key="1">
    <citation type="submission" date="2023-10" db="EMBL/GenBank/DDBJ databases">
        <authorList>
            <person name="Chen Y."/>
            <person name="Shah S."/>
            <person name="Dougan E. K."/>
            <person name="Thang M."/>
            <person name="Chan C."/>
        </authorList>
    </citation>
    <scope>NUCLEOTIDE SEQUENCE [LARGE SCALE GENOMIC DNA]</scope>
</reference>
<evidence type="ECO:0000313" key="4">
    <source>
        <dbReference type="Proteomes" id="UP001189429"/>
    </source>
</evidence>
<dbReference type="Gene3D" id="2.60.40.10">
    <property type="entry name" value="Immunoglobulins"/>
    <property type="match status" value="3"/>
</dbReference>
<evidence type="ECO:0000259" key="2">
    <source>
        <dbReference type="PROSITE" id="PS50853"/>
    </source>
</evidence>
<dbReference type="InterPro" id="IPR050617">
    <property type="entry name" value="E3_ligase_FN3/SPRY"/>
</dbReference>
<dbReference type="PROSITE" id="PS50853">
    <property type="entry name" value="FN3"/>
    <property type="match status" value="3"/>
</dbReference>
<dbReference type="InterPro" id="IPR003961">
    <property type="entry name" value="FN3_dom"/>
</dbReference>
<dbReference type="CDD" id="cd00063">
    <property type="entry name" value="FN3"/>
    <property type="match status" value="3"/>
</dbReference>
<feature type="domain" description="Fibronectin type-III" evidence="2">
    <location>
        <begin position="1142"/>
        <end position="1244"/>
    </location>
</feature>
<dbReference type="SUPFAM" id="SSF49265">
    <property type="entry name" value="Fibronectin type III"/>
    <property type="match status" value="2"/>
</dbReference>
<dbReference type="InterPro" id="IPR036116">
    <property type="entry name" value="FN3_sf"/>
</dbReference>
<evidence type="ECO:0000313" key="3">
    <source>
        <dbReference type="EMBL" id="CAK0866967.1"/>
    </source>
</evidence>
<feature type="region of interest" description="Disordered" evidence="1">
    <location>
        <begin position="953"/>
        <end position="972"/>
    </location>
</feature>
<protein>
    <recommendedName>
        <fullName evidence="2">Fibronectin type-III domain-containing protein</fullName>
    </recommendedName>
</protein>
<dbReference type="Proteomes" id="UP001189429">
    <property type="component" value="Unassembled WGS sequence"/>
</dbReference>
<dbReference type="PANTHER" id="PTHR24099">
    <property type="entry name" value="E3 UBIQUITIN-PROTEIN LIGASE TRIM36-RELATED"/>
    <property type="match status" value="1"/>
</dbReference>
<dbReference type="SMART" id="SM00060">
    <property type="entry name" value="FN3"/>
    <property type="match status" value="3"/>
</dbReference>